<comment type="caution">
    <text evidence="1">The sequence shown here is derived from an EMBL/GenBank/DDBJ whole genome shotgun (WGS) entry which is preliminary data.</text>
</comment>
<name>A0A0H3PU20_ECO5C</name>
<gene>
    <name evidence="1" type="ORF">ECH7EC869_1710</name>
</gene>
<sequence>MNEKFRTDLAHTFGIALEEQTDVLSFHDNDGHEWILECASQSEILFFYCYLLNSESIQINSILEMNSNRELLGMFFLSLKDDNILLNIAFPADKIDITEFANLMENGYLLKNEIIRSLSSRPTDFLP</sequence>
<dbReference type="SMR" id="A0A0H3PU20"/>
<dbReference type="AlphaFoldDB" id="A0A0H3PU20"/>
<evidence type="ECO:0000313" key="1">
    <source>
        <dbReference type="EMBL" id="EDU92808.1"/>
    </source>
</evidence>
<proteinExistence type="predicted"/>
<evidence type="ECO:0000313" key="2">
    <source>
        <dbReference type="Proteomes" id="UP000004641"/>
    </source>
</evidence>
<dbReference type="RefSeq" id="WP_001003065.1">
    <property type="nucleotide sequence ID" value="NZ_ABHU01000002.1"/>
</dbReference>
<dbReference type="EMBL" id="ABHU01000002">
    <property type="protein sequence ID" value="EDU92808.1"/>
    <property type="molecule type" value="Genomic_DNA"/>
</dbReference>
<reference evidence="1 2" key="1">
    <citation type="journal article" date="2011" name="Appl. Environ. Microbiol.">
        <title>Genome signatures of Escherichia coli O157:H7 isolates from the bovine host reservoir.</title>
        <authorList>
            <person name="Eppinger M."/>
            <person name="Mammel M.K."/>
            <person name="Leclerc J.E."/>
            <person name="Ravel J."/>
            <person name="Cebula T.A."/>
        </authorList>
    </citation>
    <scope>NUCLEOTIDE SEQUENCE [LARGE SCALE GENOMIC DNA]</scope>
    <source>
        <strain evidence="1 2">EC869</strain>
    </source>
</reference>
<organism evidence="1 2">
    <name type="scientific">Escherichia coli O157:H7 (strain EC869)</name>
    <dbReference type="NCBI Taxonomy" id="478008"/>
    <lineage>
        <taxon>Bacteria</taxon>
        <taxon>Pseudomonadati</taxon>
        <taxon>Pseudomonadota</taxon>
        <taxon>Gammaproteobacteria</taxon>
        <taxon>Enterobacterales</taxon>
        <taxon>Enterobacteriaceae</taxon>
        <taxon>Escherichia</taxon>
    </lineage>
</organism>
<dbReference type="BioCyc" id="ECOL478008-HMP:G76-486805-MONOMER"/>
<dbReference type="Proteomes" id="UP000004641">
    <property type="component" value="Unassembled WGS sequence"/>
</dbReference>
<evidence type="ECO:0008006" key="3">
    <source>
        <dbReference type="Google" id="ProtNLM"/>
    </source>
</evidence>
<accession>A0A0H3PU20</accession>
<protein>
    <recommendedName>
        <fullName evidence="3">Type III secretion system LEE chaperone CesF</fullName>
    </recommendedName>
</protein>